<accession>A0ACB8S111</accession>
<dbReference type="Proteomes" id="UP000814033">
    <property type="component" value="Unassembled WGS sequence"/>
</dbReference>
<evidence type="ECO:0000313" key="1">
    <source>
        <dbReference type="EMBL" id="KAI0049818.1"/>
    </source>
</evidence>
<dbReference type="EMBL" id="MU275869">
    <property type="protein sequence ID" value="KAI0049818.1"/>
    <property type="molecule type" value="Genomic_DNA"/>
</dbReference>
<name>A0ACB8S111_9AGAM</name>
<gene>
    <name evidence="1" type="ORF">FA95DRAFT_1556530</name>
</gene>
<reference evidence="1" key="1">
    <citation type="submission" date="2021-02" db="EMBL/GenBank/DDBJ databases">
        <authorList>
            <consortium name="DOE Joint Genome Institute"/>
            <person name="Ahrendt S."/>
            <person name="Looney B.P."/>
            <person name="Miyauchi S."/>
            <person name="Morin E."/>
            <person name="Drula E."/>
            <person name="Courty P.E."/>
            <person name="Chicoki N."/>
            <person name="Fauchery L."/>
            <person name="Kohler A."/>
            <person name="Kuo A."/>
            <person name="Labutti K."/>
            <person name="Pangilinan J."/>
            <person name="Lipzen A."/>
            <person name="Riley R."/>
            <person name="Andreopoulos W."/>
            <person name="He G."/>
            <person name="Johnson J."/>
            <person name="Barry K.W."/>
            <person name="Grigoriev I.V."/>
            <person name="Nagy L."/>
            <person name="Hibbett D."/>
            <person name="Henrissat B."/>
            <person name="Matheny P.B."/>
            <person name="Labbe J."/>
            <person name="Martin F."/>
        </authorList>
    </citation>
    <scope>NUCLEOTIDE SEQUENCE</scope>
    <source>
        <strain evidence="1">FP105234-sp</strain>
    </source>
</reference>
<protein>
    <submittedName>
        <fullName evidence="1">Uncharacterized protein</fullName>
    </submittedName>
</protein>
<reference evidence="1" key="2">
    <citation type="journal article" date="2022" name="New Phytol.">
        <title>Evolutionary transition to the ectomycorrhizal habit in the genomes of a hyperdiverse lineage of mushroom-forming fungi.</title>
        <authorList>
            <person name="Looney B."/>
            <person name="Miyauchi S."/>
            <person name="Morin E."/>
            <person name="Drula E."/>
            <person name="Courty P.E."/>
            <person name="Kohler A."/>
            <person name="Kuo A."/>
            <person name="LaButti K."/>
            <person name="Pangilinan J."/>
            <person name="Lipzen A."/>
            <person name="Riley R."/>
            <person name="Andreopoulos W."/>
            <person name="He G."/>
            <person name="Johnson J."/>
            <person name="Nolan M."/>
            <person name="Tritt A."/>
            <person name="Barry K.W."/>
            <person name="Grigoriev I.V."/>
            <person name="Nagy L.G."/>
            <person name="Hibbett D."/>
            <person name="Henrissat B."/>
            <person name="Matheny P.B."/>
            <person name="Labbe J."/>
            <person name="Martin F.M."/>
        </authorList>
    </citation>
    <scope>NUCLEOTIDE SEQUENCE</scope>
    <source>
        <strain evidence="1">FP105234-sp</strain>
    </source>
</reference>
<organism evidence="1 2">
    <name type="scientific">Auriscalpium vulgare</name>
    <dbReference type="NCBI Taxonomy" id="40419"/>
    <lineage>
        <taxon>Eukaryota</taxon>
        <taxon>Fungi</taxon>
        <taxon>Dikarya</taxon>
        <taxon>Basidiomycota</taxon>
        <taxon>Agaricomycotina</taxon>
        <taxon>Agaricomycetes</taxon>
        <taxon>Russulales</taxon>
        <taxon>Auriscalpiaceae</taxon>
        <taxon>Auriscalpium</taxon>
    </lineage>
</organism>
<proteinExistence type="predicted"/>
<comment type="caution">
    <text evidence="1">The sequence shown here is derived from an EMBL/GenBank/DDBJ whole genome shotgun (WGS) entry which is preliminary data.</text>
</comment>
<sequence>MDQSALLPAPLVDSKNPCYCPTESAPVFLTNAASALADLPRTRDQYLISFIARLLYPPSNKKSGRFLCWPVTNPDASLADDLLSLSPSSSVTAGTDSPGRPRPATYSTQASPSFQIPAKRSASLLNNNGDTHALGSSLAVGVGLGKRKYASISSDESITFTDLQASAKRKQSSPTVNMSSFIVTKADPIADFNSHTHSSDLFEADSPRVLDLAFATCSSPIFAYTRPPSEAIANTPQDLFNVLKHEVFGPALIRKLQNAGAATMQDIQSIVDFVCVQGEQLISVTSAAHIPLLSRLFDRAHTPRGQQFFVDSPRYASPPWRTWLPHTHAT</sequence>
<evidence type="ECO:0000313" key="2">
    <source>
        <dbReference type="Proteomes" id="UP000814033"/>
    </source>
</evidence>
<keyword evidence="2" id="KW-1185">Reference proteome</keyword>